<dbReference type="AlphaFoldDB" id="A0A4U1G6X9"/>
<feature type="transmembrane region" description="Helical" evidence="1">
    <location>
        <begin position="46"/>
        <end position="70"/>
    </location>
</feature>
<evidence type="ECO:0000256" key="1">
    <source>
        <dbReference type="SAM" id="Phobius"/>
    </source>
</evidence>
<evidence type="ECO:0000313" key="3">
    <source>
        <dbReference type="Proteomes" id="UP000309594"/>
    </source>
</evidence>
<organism evidence="2 3">
    <name type="scientific">Pedobacter hiemivivus</name>
    <dbReference type="NCBI Taxonomy" id="2530454"/>
    <lineage>
        <taxon>Bacteria</taxon>
        <taxon>Pseudomonadati</taxon>
        <taxon>Bacteroidota</taxon>
        <taxon>Sphingobacteriia</taxon>
        <taxon>Sphingobacteriales</taxon>
        <taxon>Sphingobacteriaceae</taxon>
        <taxon>Pedobacter</taxon>
    </lineage>
</organism>
<gene>
    <name evidence="2" type="ORF">FBD94_16720</name>
</gene>
<keyword evidence="1" id="KW-0812">Transmembrane</keyword>
<keyword evidence="1" id="KW-0472">Membrane</keyword>
<dbReference type="RefSeq" id="WP_136881047.1">
    <property type="nucleotide sequence ID" value="NZ_SWDX01000006.1"/>
</dbReference>
<dbReference type="EMBL" id="SWDX01000006">
    <property type="protein sequence ID" value="TKC59174.1"/>
    <property type="molecule type" value="Genomic_DNA"/>
</dbReference>
<accession>A0A4U1G6X9</accession>
<comment type="caution">
    <text evidence="2">The sequence shown here is derived from an EMBL/GenBank/DDBJ whole genome shotgun (WGS) entry which is preliminary data.</text>
</comment>
<evidence type="ECO:0000313" key="2">
    <source>
        <dbReference type="EMBL" id="TKC59174.1"/>
    </source>
</evidence>
<protein>
    <submittedName>
        <fullName evidence="2">Uncharacterized protein</fullName>
    </submittedName>
</protein>
<keyword evidence="1" id="KW-1133">Transmembrane helix</keyword>
<name>A0A4U1G6X9_9SPHI</name>
<dbReference type="Proteomes" id="UP000309594">
    <property type="component" value="Unassembled WGS sequence"/>
</dbReference>
<reference evidence="2 3" key="1">
    <citation type="submission" date="2019-04" db="EMBL/GenBank/DDBJ databases">
        <title>Pedobacter sp. RP-1-16 sp. nov., isolated from Arctic soil.</title>
        <authorList>
            <person name="Dahal R.H."/>
            <person name="Kim D.-U."/>
        </authorList>
    </citation>
    <scope>NUCLEOTIDE SEQUENCE [LARGE SCALE GENOMIC DNA]</scope>
    <source>
        <strain evidence="2 3">RP-1-16</strain>
    </source>
</reference>
<proteinExistence type="predicted"/>
<sequence length="81" mass="9102">MTIVVAFLTGLIGLGYGYYSFASDPGYFTVGRYLPKNLLDVRDFVVVGSMHNFSYIGGATELLLAIYFSIRRKWSGEYQQS</sequence>